<sequence length="402" mass="44688">MTAVCPPAFIPNILIPHTSWPLLTMAPSHSAIVACAFLAVVPTLVTALAQPSLRGLHSLAKAKGRYFGTSTDILQTTNDPAYLALTQNWREFGVYTSGNQQKWDATEKSRNVFTFTNADYQIKRAKKHGQVVRGHTLVWHSQLPSWVSNGGFDKATLISIMENHISKVAGHFKDQLYAWQVTFYRDVVNEAFEENGSYRNSVFYRTIGPEYIPIALRAAHAADPKAKLYLNDYNTDWTGSKSDAYYNLAKSLLAQRVPLHGIGFRKLDMFDFELARIKLSLPESHLIVNKFPRTVQANFQRFANLGLEIAITELDIRMTLPATNELLKAQAENYAYMVKSCLAISKCVGVTIWDASDNHSWIPSVNPGQGAALLFDGNNQPKPAYYSVANALAVATVPGSWS</sequence>
<evidence type="ECO:0000259" key="11">
    <source>
        <dbReference type="PROSITE" id="PS51760"/>
    </source>
</evidence>
<dbReference type="PRINTS" id="PR00134">
    <property type="entry name" value="GLHYDRLASE10"/>
</dbReference>
<evidence type="ECO:0000313" key="12">
    <source>
        <dbReference type="EMBL" id="CAE7167954.1"/>
    </source>
</evidence>
<evidence type="ECO:0000256" key="4">
    <source>
        <dbReference type="ARBA" id="ARBA00022729"/>
    </source>
</evidence>
<evidence type="ECO:0000256" key="8">
    <source>
        <dbReference type="ARBA" id="ARBA00023326"/>
    </source>
</evidence>
<dbReference type="PROSITE" id="PS00591">
    <property type="entry name" value="GH10_1"/>
    <property type="match status" value="1"/>
</dbReference>
<dbReference type="SMART" id="SM00633">
    <property type="entry name" value="Glyco_10"/>
    <property type="match status" value="1"/>
</dbReference>
<dbReference type="InterPro" id="IPR001000">
    <property type="entry name" value="GH10_dom"/>
</dbReference>
<dbReference type="SUPFAM" id="SSF51445">
    <property type="entry name" value="(Trans)glycosidases"/>
    <property type="match status" value="1"/>
</dbReference>
<evidence type="ECO:0000313" key="13">
    <source>
        <dbReference type="Proteomes" id="UP000663827"/>
    </source>
</evidence>
<dbReference type="AlphaFoldDB" id="A0A8H3E478"/>
<dbReference type="InterPro" id="IPR017853">
    <property type="entry name" value="GH"/>
</dbReference>
<dbReference type="InterPro" id="IPR044846">
    <property type="entry name" value="GH10"/>
</dbReference>
<dbReference type="GO" id="GO:0045493">
    <property type="term" value="P:xylan catabolic process"/>
    <property type="evidence" value="ECO:0007669"/>
    <property type="project" value="UniProtKB-KW"/>
</dbReference>
<dbReference type="InterPro" id="IPR031158">
    <property type="entry name" value="GH10_AS"/>
</dbReference>
<dbReference type="Pfam" id="PF00331">
    <property type="entry name" value="Glyco_hydro_10"/>
    <property type="match status" value="1"/>
</dbReference>
<comment type="caution">
    <text evidence="12">The sequence shown here is derived from an EMBL/GenBank/DDBJ whole genome shotgun (WGS) entry which is preliminary data.</text>
</comment>
<proteinExistence type="inferred from homology"/>
<keyword evidence="7 10" id="KW-0326">Glycosidase</keyword>
<evidence type="ECO:0000256" key="10">
    <source>
        <dbReference type="RuleBase" id="RU361174"/>
    </source>
</evidence>
<dbReference type="PROSITE" id="PS51760">
    <property type="entry name" value="GH10_2"/>
    <property type="match status" value="1"/>
</dbReference>
<evidence type="ECO:0000256" key="6">
    <source>
        <dbReference type="ARBA" id="ARBA00023277"/>
    </source>
</evidence>
<accession>A0A8H3E478</accession>
<dbReference type="PANTHER" id="PTHR31490:SF88">
    <property type="entry name" value="BETA-XYLANASE"/>
    <property type="match status" value="1"/>
</dbReference>
<evidence type="ECO:0000256" key="9">
    <source>
        <dbReference type="PROSITE-ProRule" id="PRU10061"/>
    </source>
</evidence>
<comment type="similarity">
    <text evidence="2 10">Belongs to the glycosyl hydrolase 10 (cellulase F) family.</text>
</comment>
<dbReference type="Proteomes" id="UP000663827">
    <property type="component" value="Unassembled WGS sequence"/>
</dbReference>
<keyword evidence="8 10" id="KW-0624">Polysaccharide degradation</keyword>
<evidence type="ECO:0000256" key="5">
    <source>
        <dbReference type="ARBA" id="ARBA00022801"/>
    </source>
</evidence>
<keyword evidence="4" id="KW-0732">Signal</keyword>
<feature type="domain" description="GH10" evidence="11">
    <location>
        <begin position="68"/>
        <end position="391"/>
    </location>
</feature>
<keyword evidence="6 10" id="KW-0119">Carbohydrate metabolism</keyword>
<name>A0A8H3E478_9AGAM</name>
<reference evidence="12" key="1">
    <citation type="submission" date="2021-01" db="EMBL/GenBank/DDBJ databases">
        <authorList>
            <person name="Kaushik A."/>
        </authorList>
    </citation>
    <scope>NUCLEOTIDE SEQUENCE</scope>
    <source>
        <strain evidence="12">AG5</strain>
    </source>
</reference>
<evidence type="ECO:0000256" key="3">
    <source>
        <dbReference type="ARBA" id="ARBA00022651"/>
    </source>
</evidence>
<gene>
    <name evidence="12" type="ORF">RDB_LOCUS102505</name>
</gene>
<dbReference type="Gene3D" id="3.20.20.80">
    <property type="entry name" value="Glycosidases"/>
    <property type="match status" value="1"/>
</dbReference>
<organism evidence="12 13">
    <name type="scientific">Rhizoctonia solani</name>
    <dbReference type="NCBI Taxonomy" id="456999"/>
    <lineage>
        <taxon>Eukaryota</taxon>
        <taxon>Fungi</taxon>
        <taxon>Dikarya</taxon>
        <taxon>Basidiomycota</taxon>
        <taxon>Agaricomycotina</taxon>
        <taxon>Agaricomycetes</taxon>
        <taxon>Cantharellales</taxon>
        <taxon>Ceratobasidiaceae</taxon>
        <taxon>Rhizoctonia</taxon>
    </lineage>
</organism>
<keyword evidence="3" id="KW-0858">Xylan degradation</keyword>
<keyword evidence="5 10" id="KW-0378">Hydrolase</keyword>
<dbReference type="EC" id="3.2.1.8" evidence="10"/>
<protein>
    <recommendedName>
        <fullName evidence="10">Beta-xylanase</fullName>
        <ecNumber evidence="10">3.2.1.8</ecNumber>
    </recommendedName>
</protein>
<dbReference type="PANTHER" id="PTHR31490">
    <property type="entry name" value="GLYCOSYL HYDROLASE"/>
    <property type="match status" value="1"/>
</dbReference>
<dbReference type="EMBL" id="CAJNJQ010002175">
    <property type="protein sequence ID" value="CAE7167954.1"/>
    <property type="molecule type" value="Genomic_DNA"/>
</dbReference>
<evidence type="ECO:0000256" key="1">
    <source>
        <dbReference type="ARBA" id="ARBA00000681"/>
    </source>
</evidence>
<evidence type="ECO:0000256" key="7">
    <source>
        <dbReference type="ARBA" id="ARBA00023295"/>
    </source>
</evidence>
<evidence type="ECO:0000256" key="2">
    <source>
        <dbReference type="ARBA" id="ARBA00007495"/>
    </source>
</evidence>
<dbReference type="GO" id="GO:0031176">
    <property type="term" value="F:endo-1,4-beta-xylanase activity"/>
    <property type="evidence" value="ECO:0007669"/>
    <property type="project" value="UniProtKB-EC"/>
</dbReference>
<comment type="catalytic activity">
    <reaction evidence="1 10">
        <text>Endohydrolysis of (1-&gt;4)-beta-D-xylosidic linkages in xylans.</text>
        <dbReference type="EC" id="3.2.1.8"/>
    </reaction>
</comment>
<feature type="active site" description="Nucleophile" evidence="9">
    <location>
        <position position="313"/>
    </location>
</feature>